<feature type="transmembrane region" description="Helical" evidence="6">
    <location>
        <begin position="172"/>
        <end position="191"/>
    </location>
</feature>
<proteinExistence type="inferred from homology"/>
<dbReference type="GO" id="GO:0015093">
    <property type="term" value="F:ferrous iron transmembrane transporter activity"/>
    <property type="evidence" value="ECO:0007669"/>
    <property type="project" value="TreeGrafter"/>
</dbReference>
<evidence type="ECO:0000256" key="5">
    <source>
        <dbReference type="ARBA" id="ARBA00023136"/>
    </source>
</evidence>
<keyword evidence="4 6" id="KW-1133">Transmembrane helix</keyword>
<evidence type="ECO:0000256" key="4">
    <source>
        <dbReference type="ARBA" id="ARBA00022989"/>
    </source>
</evidence>
<protein>
    <submittedName>
        <fullName evidence="7">Unannotated protein</fullName>
    </submittedName>
</protein>
<dbReference type="PANTHER" id="PTHR31632:SF2">
    <property type="entry name" value="PLASMA MEMBRANE IRON PERMEASE"/>
    <property type="match status" value="1"/>
</dbReference>
<keyword evidence="5 6" id="KW-0472">Membrane</keyword>
<feature type="transmembrane region" description="Helical" evidence="6">
    <location>
        <begin position="72"/>
        <end position="90"/>
    </location>
</feature>
<feature type="transmembrane region" description="Helical" evidence="6">
    <location>
        <begin position="38"/>
        <end position="60"/>
    </location>
</feature>
<dbReference type="GO" id="GO:0033573">
    <property type="term" value="C:high-affinity iron permease complex"/>
    <property type="evidence" value="ECO:0007669"/>
    <property type="project" value="InterPro"/>
</dbReference>
<evidence type="ECO:0000256" key="6">
    <source>
        <dbReference type="SAM" id="Phobius"/>
    </source>
</evidence>
<feature type="transmembrane region" description="Helical" evidence="6">
    <location>
        <begin position="243"/>
        <end position="260"/>
    </location>
</feature>
<feature type="transmembrane region" description="Helical" evidence="6">
    <location>
        <begin position="111"/>
        <end position="133"/>
    </location>
</feature>
<comment type="subcellular location">
    <subcellularLocation>
        <location evidence="1">Membrane</location>
        <topology evidence="1">Multi-pass membrane protein</topology>
    </subcellularLocation>
</comment>
<dbReference type="InterPro" id="IPR004923">
    <property type="entry name" value="FTR1/Fip1/EfeU"/>
</dbReference>
<reference evidence="7" key="1">
    <citation type="submission" date="2020-05" db="EMBL/GenBank/DDBJ databases">
        <authorList>
            <person name="Chiriac C."/>
            <person name="Salcher M."/>
            <person name="Ghai R."/>
            <person name="Kavagutti S V."/>
        </authorList>
    </citation>
    <scope>NUCLEOTIDE SEQUENCE</scope>
</reference>
<name>A0A6J6XKV1_9ZZZZ</name>
<feature type="transmembrane region" description="Helical" evidence="6">
    <location>
        <begin position="145"/>
        <end position="165"/>
    </location>
</feature>
<evidence type="ECO:0000256" key="3">
    <source>
        <dbReference type="ARBA" id="ARBA00022692"/>
    </source>
</evidence>
<dbReference type="AlphaFoldDB" id="A0A6J6XKV1"/>
<keyword evidence="3 6" id="KW-0812">Transmembrane</keyword>
<evidence type="ECO:0000313" key="7">
    <source>
        <dbReference type="EMBL" id="CAB4797841.1"/>
    </source>
</evidence>
<evidence type="ECO:0000256" key="1">
    <source>
        <dbReference type="ARBA" id="ARBA00004141"/>
    </source>
</evidence>
<feature type="transmembrane region" description="Helical" evidence="6">
    <location>
        <begin position="6"/>
        <end position="26"/>
    </location>
</feature>
<evidence type="ECO:0000256" key="2">
    <source>
        <dbReference type="ARBA" id="ARBA00008333"/>
    </source>
</evidence>
<dbReference type="PANTHER" id="PTHR31632">
    <property type="entry name" value="IRON TRANSPORTER FTH1"/>
    <property type="match status" value="1"/>
</dbReference>
<comment type="similarity">
    <text evidence="2">Belongs to the oxidase-dependent Fe transporter (OFeT) (TC 9.A.10.1) family.</text>
</comment>
<dbReference type="EMBL" id="CAFAAI010000129">
    <property type="protein sequence ID" value="CAB4797841.1"/>
    <property type="molecule type" value="Genomic_DNA"/>
</dbReference>
<sequence>MTTSFLITLREGFEASLIVAILLAYLSKTNRKEDARYVWWGTATAVVACVVVGTGIYLAVDGLNGKVEMATEGTIALAAAVVLTQMIFWMRKNSQHLSVELRAKVDTSAKTALFTIAFVAVVREGLETVLFLLSAETTSSSGSSVVIGGLLGLVAAVGLGLAIFAGGRKIDLKLFFTVTAVLLIMFAAGLAGKAVHEYCELIGWENGWLVQPAWTIDSGMWSSGTFYDFMEGFFGWNKAAENIRVITYFAFLAPTLYFFLRKPAKAAVQPAQAVSRDSDVAVEVTL</sequence>
<dbReference type="Pfam" id="PF03239">
    <property type="entry name" value="FTR1"/>
    <property type="match status" value="1"/>
</dbReference>
<gene>
    <name evidence="7" type="ORF">UFOPK2992_00842</name>
</gene>
<organism evidence="7">
    <name type="scientific">freshwater metagenome</name>
    <dbReference type="NCBI Taxonomy" id="449393"/>
    <lineage>
        <taxon>unclassified sequences</taxon>
        <taxon>metagenomes</taxon>
        <taxon>ecological metagenomes</taxon>
    </lineage>
</organism>
<accession>A0A6J6XKV1</accession>